<feature type="compositionally biased region" description="Low complexity" evidence="2">
    <location>
        <begin position="34"/>
        <end position="44"/>
    </location>
</feature>
<gene>
    <name evidence="3" type="ORF">CYNAS_LOCUS10214</name>
</gene>
<protein>
    <submittedName>
        <fullName evidence="3">Uncharacterized protein</fullName>
    </submittedName>
</protein>
<keyword evidence="4" id="KW-1185">Reference proteome</keyword>
<evidence type="ECO:0000313" key="3">
    <source>
        <dbReference type="EMBL" id="CAJ0598231.1"/>
    </source>
</evidence>
<evidence type="ECO:0000256" key="1">
    <source>
        <dbReference type="SAM" id="Coils"/>
    </source>
</evidence>
<name>A0AA36GTT9_CYLNA</name>
<reference evidence="3" key="1">
    <citation type="submission" date="2023-07" db="EMBL/GenBank/DDBJ databases">
        <authorList>
            <consortium name="CYATHOMIX"/>
        </authorList>
    </citation>
    <scope>NUCLEOTIDE SEQUENCE</scope>
    <source>
        <strain evidence="3">N/A</strain>
    </source>
</reference>
<organism evidence="3 4">
    <name type="scientific">Cylicocyclus nassatus</name>
    <name type="common">Nematode worm</name>
    <dbReference type="NCBI Taxonomy" id="53992"/>
    <lineage>
        <taxon>Eukaryota</taxon>
        <taxon>Metazoa</taxon>
        <taxon>Ecdysozoa</taxon>
        <taxon>Nematoda</taxon>
        <taxon>Chromadorea</taxon>
        <taxon>Rhabditida</taxon>
        <taxon>Rhabditina</taxon>
        <taxon>Rhabditomorpha</taxon>
        <taxon>Strongyloidea</taxon>
        <taxon>Strongylidae</taxon>
        <taxon>Cylicocyclus</taxon>
    </lineage>
</organism>
<accession>A0AA36GTT9</accession>
<dbReference type="AlphaFoldDB" id="A0AA36GTT9"/>
<proteinExistence type="predicted"/>
<dbReference type="EMBL" id="CATQJL010000223">
    <property type="protein sequence ID" value="CAJ0598231.1"/>
    <property type="molecule type" value="Genomic_DNA"/>
</dbReference>
<dbReference type="Proteomes" id="UP001176961">
    <property type="component" value="Unassembled WGS sequence"/>
</dbReference>
<feature type="compositionally biased region" description="Basic and acidic residues" evidence="2">
    <location>
        <begin position="63"/>
        <end position="74"/>
    </location>
</feature>
<feature type="coiled-coil region" evidence="1">
    <location>
        <begin position="86"/>
        <end position="113"/>
    </location>
</feature>
<evidence type="ECO:0000256" key="2">
    <source>
        <dbReference type="SAM" id="MobiDB-lite"/>
    </source>
</evidence>
<feature type="region of interest" description="Disordered" evidence="2">
    <location>
        <begin position="25"/>
        <end position="74"/>
    </location>
</feature>
<comment type="caution">
    <text evidence="3">The sequence shown here is derived from an EMBL/GenBank/DDBJ whole genome shotgun (WGS) entry which is preliminary data.</text>
</comment>
<keyword evidence="1" id="KW-0175">Coiled coil</keyword>
<sequence>MSLPYAVPLPESEEDLLDVELDYEEDAPVTEVLPAAAPSEPAAASRKRPRRSRPQPPCAEPEDPPKKKAYREDDTKKMFYAIIDALDEQRRRQQRLEDQQDRIEALLNAVLKQGRDKASACPKVLPTRYCDVCDVAGHQAADCRNKTNMDPARVERRYKKKGICKKCHCIHL</sequence>
<evidence type="ECO:0000313" key="4">
    <source>
        <dbReference type="Proteomes" id="UP001176961"/>
    </source>
</evidence>